<proteinExistence type="predicted"/>
<dbReference type="AlphaFoldDB" id="A0A7C4BDL8"/>
<evidence type="ECO:0000256" key="1">
    <source>
        <dbReference type="ARBA" id="ARBA00022801"/>
    </source>
</evidence>
<dbReference type="Pfam" id="PF02649">
    <property type="entry name" value="GCHY-1"/>
    <property type="match status" value="1"/>
</dbReference>
<dbReference type="PANTHER" id="PTHR36445:SF1">
    <property type="entry name" value="GTP CYCLOHYDROLASE MPTA"/>
    <property type="match status" value="1"/>
</dbReference>
<sequence>MGCTAIKNGLPDVQRDPPSMRLAINRVCVRDLKVKVCLRNGDSQVECQLGTITTCVDLSRDLRGIHVSRSVEAVLNLINGATYLDLPDLQHILRAAAQQLLAKHEYSSKANVKLKLVHLFTSEDIDALPVNVHVGVEMHREEGARYSVGVGLEGVSVCPCVQQVYAFLENTVVPNTPSHSQRVLLFAYIDSLSSINLGLGEAVKALLSTFSAPVKSLLKRDQEYRLVKRAFENPKFAEDIAREAMYILYKEFRNRLSTDSKITVKVLSFESVHPFNLCVRVKHSIRELDRVFNSGAVK</sequence>
<name>A0A7C4BDL8_9CREN</name>
<reference evidence="2" key="1">
    <citation type="journal article" date="2020" name="mSystems">
        <title>Genome- and Community-Level Interaction Insights into Carbon Utilization and Element Cycling Functions of Hydrothermarchaeota in Hydrothermal Sediment.</title>
        <authorList>
            <person name="Zhou Z."/>
            <person name="Liu Y."/>
            <person name="Xu W."/>
            <person name="Pan J."/>
            <person name="Luo Z.H."/>
            <person name="Li M."/>
        </authorList>
    </citation>
    <scope>NUCLEOTIDE SEQUENCE [LARGE SCALE GENOMIC DNA]</scope>
    <source>
        <strain evidence="2">SpSt-732</strain>
    </source>
</reference>
<organism evidence="2">
    <name type="scientific">Ignisphaera aggregans</name>
    <dbReference type="NCBI Taxonomy" id="334771"/>
    <lineage>
        <taxon>Archaea</taxon>
        <taxon>Thermoproteota</taxon>
        <taxon>Thermoprotei</taxon>
        <taxon>Desulfurococcales</taxon>
        <taxon>Desulfurococcaceae</taxon>
        <taxon>Ignisphaera</taxon>
    </lineage>
</organism>
<comment type="caution">
    <text evidence="2">The sequence shown here is derived from an EMBL/GenBank/DDBJ whole genome shotgun (WGS) entry which is preliminary data.</text>
</comment>
<evidence type="ECO:0008006" key="3">
    <source>
        <dbReference type="Google" id="ProtNLM"/>
    </source>
</evidence>
<dbReference type="GO" id="GO:0003934">
    <property type="term" value="F:GTP cyclohydrolase I activity"/>
    <property type="evidence" value="ECO:0007669"/>
    <property type="project" value="InterPro"/>
</dbReference>
<keyword evidence="1" id="KW-0378">Hydrolase</keyword>
<gene>
    <name evidence="2" type="ORF">ENV14_05575</name>
</gene>
<dbReference type="InterPro" id="IPR003801">
    <property type="entry name" value="GTP_cyclohydrolase_FolE2/MptA"/>
</dbReference>
<protein>
    <recommendedName>
        <fullName evidence="3">GTP cyclohydrolase I FolE2</fullName>
    </recommendedName>
</protein>
<dbReference type="PANTHER" id="PTHR36445">
    <property type="entry name" value="GTP CYCLOHYDROLASE MPTA"/>
    <property type="match status" value="1"/>
</dbReference>
<dbReference type="Gene3D" id="3.10.270.10">
    <property type="entry name" value="Urate Oxidase"/>
    <property type="match status" value="1"/>
</dbReference>
<dbReference type="EMBL" id="DTFF01000047">
    <property type="protein sequence ID" value="HGI87837.1"/>
    <property type="molecule type" value="Genomic_DNA"/>
</dbReference>
<evidence type="ECO:0000313" key="2">
    <source>
        <dbReference type="EMBL" id="HGI87837.1"/>
    </source>
</evidence>
<accession>A0A7C4BDL8</accession>